<dbReference type="Proteomes" id="UP000582659">
    <property type="component" value="Unassembled WGS sequence"/>
</dbReference>
<evidence type="ECO:0000259" key="5">
    <source>
        <dbReference type="Pfam" id="PF03088"/>
    </source>
</evidence>
<keyword evidence="2" id="KW-0597">Phosphoprotein</keyword>
<evidence type="ECO:0000256" key="4">
    <source>
        <dbReference type="SAM" id="SignalP"/>
    </source>
</evidence>
<dbReference type="PANTHER" id="PTHR10426:SF88">
    <property type="entry name" value="ADIPOCYTE PLASMA MEMBRANE-ASSOCIATED PROTEIN HEMOMUCIN-RELATED"/>
    <property type="match status" value="1"/>
</dbReference>
<dbReference type="InterPro" id="IPR018119">
    <property type="entry name" value="Strictosidine_synth_cons-reg"/>
</dbReference>
<evidence type="ECO:0000256" key="2">
    <source>
        <dbReference type="ARBA" id="ARBA00022553"/>
    </source>
</evidence>
<keyword evidence="7" id="KW-1185">Reference proteome</keyword>
<reference evidence="6" key="1">
    <citation type="submission" date="2020-09" db="EMBL/GenBank/DDBJ databases">
        <authorList>
            <person name="Kikuchi T."/>
        </authorList>
    </citation>
    <scope>NUCLEOTIDE SEQUENCE</scope>
    <source>
        <strain evidence="6">Ka4C1</strain>
    </source>
</reference>
<organism evidence="6 7">
    <name type="scientific">Bursaphelenchus xylophilus</name>
    <name type="common">Pinewood nematode worm</name>
    <name type="synonym">Aphelenchoides xylophilus</name>
    <dbReference type="NCBI Taxonomy" id="6326"/>
    <lineage>
        <taxon>Eukaryota</taxon>
        <taxon>Metazoa</taxon>
        <taxon>Ecdysozoa</taxon>
        <taxon>Nematoda</taxon>
        <taxon>Chromadorea</taxon>
        <taxon>Rhabditida</taxon>
        <taxon>Tylenchina</taxon>
        <taxon>Tylenchomorpha</taxon>
        <taxon>Aphelenchoidea</taxon>
        <taxon>Aphelenchoididae</taxon>
        <taxon>Bursaphelenchus</taxon>
    </lineage>
</organism>
<dbReference type="SUPFAM" id="SSF63829">
    <property type="entry name" value="Calcium-dependent phosphotriesterase"/>
    <property type="match status" value="1"/>
</dbReference>
<dbReference type="Gene3D" id="2.120.10.30">
    <property type="entry name" value="TolB, C-terminal domain"/>
    <property type="match status" value="1"/>
</dbReference>
<dbReference type="Pfam" id="PF20067">
    <property type="entry name" value="SSL_N"/>
    <property type="match status" value="1"/>
</dbReference>
<evidence type="ECO:0000256" key="1">
    <source>
        <dbReference type="ARBA" id="ARBA00009191"/>
    </source>
</evidence>
<sequence>MGLVSWSVFTAVLATVLYMTAKVRDFEYNVVKLTPVRPLTGKLAQTPENTLTEIDHLLEGEVHGPECQLIHEGALYSTTLSGAIVKIVDGKIVKSLELFKNNPKCRVNGCSQPLGMRHWKDETFVFADGELGMFTVDFKTEKFKQILPAGTVLGDWSNMFADDFDFIDNDTIIFSDMNPKCGFEEFSLCFLELARDGRLIKLNLNTGAYEILADNLLSPNGIISHPDKQSIILSSTAASQLLRFYYAGPKKGNVEVFADGLPGLPDNLRATSSGKTFWIAFYLSSVGNRPLMQRFSEYPTIRKFISYYSDLLIPMNMYLASNHAVIIEMDFDGNVVSSVHELEGRLKALTNVIDDGKYLYFGSVHHNYIRRAKKPGA</sequence>
<evidence type="ECO:0000256" key="3">
    <source>
        <dbReference type="ARBA" id="ARBA00023180"/>
    </source>
</evidence>
<dbReference type="InterPro" id="IPR011042">
    <property type="entry name" value="6-blade_b-propeller_TolB-like"/>
</dbReference>
<protein>
    <submittedName>
        <fullName evidence="6">(pine wood nematode) hypothetical protein</fullName>
    </submittedName>
</protein>
<dbReference type="EMBL" id="CAJFDI010000004">
    <property type="protein sequence ID" value="CAD5224992.1"/>
    <property type="molecule type" value="Genomic_DNA"/>
</dbReference>
<dbReference type="Proteomes" id="UP000659654">
    <property type="component" value="Unassembled WGS sequence"/>
</dbReference>
<gene>
    <name evidence="6" type="ORF">BXYJ_LOCUS8321</name>
</gene>
<dbReference type="Pfam" id="PF03088">
    <property type="entry name" value="Str_synth"/>
    <property type="match status" value="1"/>
</dbReference>
<feature type="domain" description="Strictosidine synthase conserved region" evidence="5">
    <location>
        <begin position="162"/>
        <end position="248"/>
    </location>
</feature>
<dbReference type="PANTHER" id="PTHR10426">
    <property type="entry name" value="STRICTOSIDINE SYNTHASE-RELATED"/>
    <property type="match status" value="1"/>
</dbReference>
<accession>A0A7I8XDW7</accession>
<dbReference type="OrthoDB" id="5307922at2759"/>
<evidence type="ECO:0000313" key="6">
    <source>
        <dbReference type="EMBL" id="CAD5224992.1"/>
    </source>
</evidence>
<feature type="signal peptide" evidence="4">
    <location>
        <begin position="1"/>
        <end position="25"/>
    </location>
</feature>
<dbReference type="SMR" id="A0A7I8XDW7"/>
<comment type="caution">
    <text evidence="6">The sequence shown here is derived from an EMBL/GenBank/DDBJ whole genome shotgun (WGS) entry which is preliminary data.</text>
</comment>
<dbReference type="GO" id="GO:0016787">
    <property type="term" value="F:hydrolase activity"/>
    <property type="evidence" value="ECO:0007669"/>
    <property type="project" value="TreeGrafter"/>
</dbReference>
<dbReference type="EMBL" id="CAJFCV020000004">
    <property type="protein sequence ID" value="CAG9114000.1"/>
    <property type="molecule type" value="Genomic_DNA"/>
</dbReference>
<dbReference type="GO" id="GO:0012505">
    <property type="term" value="C:endomembrane system"/>
    <property type="evidence" value="ECO:0007669"/>
    <property type="project" value="TreeGrafter"/>
</dbReference>
<keyword evidence="3" id="KW-0325">Glycoprotein</keyword>
<dbReference type="AlphaFoldDB" id="A0A7I8XDW7"/>
<proteinExistence type="inferred from homology"/>
<feature type="chain" id="PRO_5035412576" evidence="4">
    <location>
        <begin position="26"/>
        <end position="377"/>
    </location>
</feature>
<name>A0A7I8XDW7_BURXY</name>
<comment type="similarity">
    <text evidence="1">Belongs to the strictosidine synthase family.</text>
</comment>
<evidence type="ECO:0000313" key="7">
    <source>
        <dbReference type="Proteomes" id="UP000659654"/>
    </source>
</evidence>
<keyword evidence="4" id="KW-0732">Signal</keyword>